<dbReference type="Pfam" id="PF20736">
    <property type="entry name" value="Glyco_hydro127M"/>
    <property type="match status" value="1"/>
</dbReference>
<dbReference type="Gene3D" id="1.50.10.10">
    <property type="match status" value="1"/>
</dbReference>
<dbReference type="Pfam" id="PF07944">
    <property type="entry name" value="Beta-AFase-like_GH127_cat"/>
    <property type="match status" value="1"/>
</dbReference>
<name>A0A9D1U4N4_9LACO</name>
<evidence type="ECO:0000313" key="5">
    <source>
        <dbReference type="Proteomes" id="UP000886822"/>
    </source>
</evidence>
<evidence type="ECO:0000313" key="4">
    <source>
        <dbReference type="EMBL" id="HIW71577.1"/>
    </source>
</evidence>
<dbReference type="SUPFAM" id="SSF48208">
    <property type="entry name" value="Six-hairpin glycosidases"/>
    <property type="match status" value="1"/>
</dbReference>
<feature type="domain" description="Non-reducing end beta-L-arabinofuranosidase-like GH127 C-terminal" evidence="3">
    <location>
        <begin position="542"/>
        <end position="656"/>
    </location>
</feature>
<dbReference type="InterPro" id="IPR049049">
    <property type="entry name" value="Beta-AFase-like_GH127_C"/>
</dbReference>
<evidence type="ECO:0000259" key="1">
    <source>
        <dbReference type="Pfam" id="PF07944"/>
    </source>
</evidence>
<dbReference type="InterPro" id="IPR049046">
    <property type="entry name" value="Beta-AFase-like_GH127_middle"/>
</dbReference>
<dbReference type="InterPro" id="IPR012341">
    <property type="entry name" value="6hp_glycosidase-like_sf"/>
</dbReference>
<evidence type="ECO:0000259" key="3">
    <source>
        <dbReference type="Pfam" id="PF20737"/>
    </source>
</evidence>
<dbReference type="PANTHER" id="PTHR43465:SF2">
    <property type="entry name" value="DUF1680 DOMAIN PROTEIN (AFU_ORTHOLOGUE AFUA_1G08910)"/>
    <property type="match status" value="1"/>
</dbReference>
<dbReference type="AlphaFoldDB" id="A0A9D1U4N4"/>
<dbReference type="PANTHER" id="PTHR43465">
    <property type="entry name" value="DUF1680 DOMAIN PROTEIN (AFU_ORTHOLOGUE AFUA_1G08910)"/>
    <property type="match status" value="1"/>
</dbReference>
<reference evidence="4" key="2">
    <citation type="submission" date="2021-04" db="EMBL/GenBank/DDBJ databases">
        <authorList>
            <person name="Gilroy R."/>
        </authorList>
    </citation>
    <scope>NUCLEOTIDE SEQUENCE</scope>
    <source>
        <strain evidence="4">CHK173-259</strain>
    </source>
</reference>
<dbReference type="GO" id="GO:0016787">
    <property type="term" value="F:hydrolase activity"/>
    <property type="evidence" value="ECO:0007669"/>
    <property type="project" value="UniProtKB-KW"/>
</dbReference>
<protein>
    <submittedName>
        <fullName evidence="4">Glycoside hydrolase family 127 protein</fullName>
    </submittedName>
</protein>
<proteinExistence type="predicted"/>
<dbReference type="GO" id="GO:0005975">
    <property type="term" value="P:carbohydrate metabolic process"/>
    <property type="evidence" value="ECO:0007669"/>
    <property type="project" value="InterPro"/>
</dbReference>
<feature type="domain" description="Non-reducing end beta-L-arabinofuranosidase-like GH127 middle" evidence="2">
    <location>
        <begin position="449"/>
        <end position="540"/>
    </location>
</feature>
<reference evidence="4" key="1">
    <citation type="journal article" date="2021" name="PeerJ">
        <title>Extensive microbial diversity within the chicken gut microbiome revealed by metagenomics and culture.</title>
        <authorList>
            <person name="Gilroy R."/>
            <person name="Ravi A."/>
            <person name="Getino M."/>
            <person name="Pursley I."/>
            <person name="Horton D.L."/>
            <person name="Alikhan N.F."/>
            <person name="Baker D."/>
            <person name="Gharbi K."/>
            <person name="Hall N."/>
            <person name="Watson M."/>
            <person name="Adriaenssens E.M."/>
            <person name="Foster-Nyarko E."/>
            <person name="Jarju S."/>
            <person name="Secka A."/>
            <person name="Antonio M."/>
            <person name="Oren A."/>
            <person name="Chaudhuri R.R."/>
            <person name="La Ragione R."/>
            <person name="Hildebrand F."/>
            <person name="Pallen M.J."/>
        </authorList>
    </citation>
    <scope>NUCLEOTIDE SEQUENCE</scope>
    <source>
        <strain evidence="4">CHK173-259</strain>
    </source>
</reference>
<dbReference type="InterPro" id="IPR012878">
    <property type="entry name" value="Beta-AFase-like_GH127_cat"/>
</dbReference>
<dbReference type="Proteomes" id="UP000886822">
    <property type="component" value="Unassembled WGS sequence"/>
</dbReference>
<comment type="caution">
    <text evidence="4">The sequence shown here is derived from an EMBL/GenBank/DDBJ whole genome shotgun (WGS) entry which is preliminary data.</text>
</comment>
<keyword evidence="4" id="KW-0378">Hydrolase</keyword>
<evidence type="ECO:0000259" key="2">
    <source>
        <dbReference type="Pfam" id="PF20736"/>
    </source>
</evidence>
<feature type="domain" description="Non-reducing end beta-L-arabinofuranosidase-like GH127 catalytic" evidence="1">
    <location>
        <begin position="12"/>
        <end position="439"/>
    </location>
</feature>
<sequence>MQMTENKLHLKHVEITSGFWQRYRDLVVKEVLPYQWQVMNDEADISISVDPQNNGQDKNSHAVANLKIAAGQQEGHHYGFPFQDTDVYKWLEAAAYSFNYHPDADLQKITDNLINLIADAQEDDGYLSTYFQIDAPERKFKRLQQSHELYTMGHYIEAGVAYYQATGNQKALDVATRMADCIDRNFGLEDGKIPGLDGHPEIELALTRLYEATQNDKYLKLAHYFLNQRGQDPEFFDKQIAIDGNSDERDIIRGMREPDLTYFLAAEPIKNQKVPQGHAVRVVYLCTGMAYVARYTGDQDLLDACHRFWTDLVRRQMYITGNIGSTTQGEALTYAYDLPNDTMYGETCASVGMAFFARQMLHLDAKGEYADVLEKELFNGALSGMSLDGKHFFYVNPLEADPVESQLNPDKSHVLTHRADWFGCACCPANLARLITSVDQYLYTVDGQTILSHQFIANQATFADELQITQTNNFPWEGNIHYAVKNPQEKAVKLGLRIPGWSPKFTLTVNGQVRTEVVQDGFIYLDIQAATTDIDLVLDMQVKLMQANNRVNADFGKVAIQRGPIVYAAEEADNPAPLWQYQVAADAKTTYHYEQSLLNGVGVITVAANKQAAMSDQQVLYAPVSTGVENSETELTLVPYYAWANRLNGQMSVWLNRQYH</sequence>
<organism evidence="4 5">
    <name type="scientific">Candidatus Levilactobacillus faecigallinarum</name>
    <dbReference type="NCBI Taxonomy" id="2838638"/>
    <lineage>
        <taxon>Bacteria</taxon>
        <taxon>Bacillati</taxon>
        <taxon>Bacillota</taxon>
        <taxon>Bacilli</taxon>
        <taxon>Lactobacillales</taxon>
        <taxon>Lactobacillaceae</taxon>
        <taxon>Levilactobacillus</taxon>
    </lineage>
</organism>
<dbReference type="Pfam" id="PF20737">
    <property type="entry name" value="Glyco_hydro127C"/>
    <property type="match status" value="1"/>
</dbReference>
<dbReference type="EMBL" id="DXGJ01000023">
    <property type="protein sequence ID" value="HIW71577.1"/>
    <property type="molecule type" value="Genomic_DNA"/>
</dbReference>
<dbReference type="InterPro" id="IPR049174">
    <property type="entry name" value="Beta-AFase-like"/>
</dbReference>
<accession>A0A9D1U4N4</accession>
<gene>
    <name evidence="4" type="ORF">H9875_03025</name>
</gene>
<dbReference type="InterPro" id="IPR008928">
    <property type="entry name" value="6-hairpin_glycosidase_sf"/>
</dbReference>